<protein>
    <recommendedName>
        <fullName evidence="3">Endonuclease/exonuclease/phosphatase domain-containing protein</fullName>
    </recommendedName>
</protein>
<dbReference type="AlphaFoldDB" id="A0A8W8N2K9"/>
<dbReference type="EnsemblMetazoa" id="G3700.1">
    <property type="protein sequence ID" value="G3700.1:cds"/>
    <property type="gene ID" value="G3700"/>
</dbReference>
<proteinExistence type="predicted"/>
<dbReference type="PANTHER" id="PTHR33776:SF4">
    <property type="entry name" value="ENDONUCLEASE_EXONUCLEASE_PHOSPHATASE DOMAIN-CONTAINING PROTEIN"/>
    <property type="match status" value="1"/>
</dbReference>
<keyword evidence="2" id="KW-1185">Reference proteome</keyword>
<evidence type="ECO:0000313" key="2">
    <source>
        <dbReference type="Proteomes" id="UP000005408"/>
    </source>
</evidence>
<dbReference type="Gene3D" id="3.60.10.10">
    <property type="entry name" value="Endonuclease/exonuclease/phosphatase"/>
    <property type="match status" value="1"/>
</dbReference>
<evidence type="ECO:0008006" key="3">
    <source>
        <dbReference type="Google" id="ProtNLM"/>
    </source>
</evidence>
<name>A0A8W8N2K9_MAGGI</name>
<dbReference type="InterPro" id="IPR036691">
    <property type="entry name" value="Endo/exonu/phosph_ase_sf"/>
</dbReference>
<dbReference type="Proteomes" id="UP000005408">
    <property type="component" value="Unassembled WGS sequence"/>
</dbReference>
<dbReference type="PANTHER" id="PTHR33776">
    <property type="entry name" value="ENDO/EXONUCLEASE/PHOSPHATASE DOMAIN-CONTAINING PROTEIN"/>
    <property type="match status" value="1"/>
</dbReference>
<reference evidence="1" key="1">
    <citation type="submission" date="2022-08" db="UniProtKB">
        <authorList>
            <consortium name="EnsemblMetazoa"/>
        </authorList>
    </citation>
    <scope>IDENTIFICATION</scope>
    <source>
        <strain evidence="1">05x7-T-G4-1.051#20</strain>
    </source>
</reference>
<organism evidence="1 2">
    <name type="scientific">Magallana gigas</name>
    <name type="common">Pacific oyster</name>
    <name type="synonym">Crassostrea gigas</name>
    <dbReference type="NCBI Taxonomy" id="29159"/>
    <lineage>
        <taxon>Eukaryota</taxon>
        <taxon>Metazoa</taxon>
        <taxon>Spiralia</taxon>
        <taxon>Lophotrochozoa</taxon>
        <taxon>Mollusca</taxon>
        <taxon>Bivalvia</taxon>
        <taxon>Autobranchia</taxon>
        <taxon>Pteriomorphia</taxon>
        <taxon>Ostreida</taxon>
        <taxon>Ostreoidea</taxon>
        <taxon>Ostreidae</taxon>
        <taxon>Magallana</taxon>
    </lineage>
</organism>
<accession>A0A8W8N2K9</accession>
<dbReference type="SUPFAM" id="SSF56219">
    <property type="entry name" value="DNase I-like"/>
    <property type="match status" value="1"/>
</dbReference>
<sequence>MSEKHRNCYENVRQRSLEYAKAKYKTDEKYRDKILLSSSNKYKRDARYKRNLIQFGKEKYKRNAGYRKELLDKGKTKYRNDQKYRDYLKQCSKKKYDEDDKHRALVRQKGVQKYKTNFFFREAVIEKKTWMSDCDRLEQFALDDFVLHHVSRKQSYVGENEQIRNLHRAKGGGVAAYIKQRSQFVRVQMPIRDIEGLMLKDMDTEITFVIIYKPSVYTTKHFLQRLELLLNILHQTSRNNIILGDFNENLLSTTTSTPIQKFMKEFGYHQLVDFATTENRTLIDHVYSNIPNGIHVHVCPTYYSYHEAIRIDMSSSIDWV</sequence>
<evidence type="ECO:0000313" key="1">
    <source>
        <dbReference type="EnsemblMetazoa" id="G3700.1:cds"/>
    </source>
</evidence>